<reference evidence="1 2" key="1">
    <citation type="submission" date="2020-08" db="EMBL/GenBank/DDBJ databases">
        <title>Genomic Encyclopedia of Type Strains, Phase IV (KMG-IV): sequencing the most valuable type-strain genomes for metagenomic binning, comparative biology and taxonomic classification.</title>
        <authorList>
            <person name="Goeker M."/>
        </authorList>
    </citation>
    <scope>NUCLEOTIDE SEQUENCE [LARGE SCALE GENOMIC DNA]</scope>
    <source>
        <strain evidence="1 2">DSM 26718</strain>
    </source>
</reference>
<name>A0A7W9WDL6_9BACT</name>
<evidence type="ECO:0000313" key="1">
    <source>
        <dbReference type="EMBL" id="MBB6061268.1"/>
    </source>
</evidence>
<organism evidence="1 2">
    <name type="scientific">Hymenobacter luteus</name>
    <dbReference type="NCBI Taxonomy" id="1411122"/>
    <lineage>
        <taxon>Bacteria</taxon>
        <taxon>Pseudomonadati</taxon>
        <taxon>Bacteroidota</taxon>
        <taxon>Cytophagia</taxon>
        <taxon>Cytophagales</taxon>
        <taxon>Hymenobacteraceae</taxon>
        <taxon>Hymenobacter</taxon>
    </lineage>
</organism>
<accession>A0A7W9WDL6</accession>
<protein>
    <submittedName>
        <fullName evidence="1">Uncharacterized protein</fullName>
    </submittedName>
</protein>
<comment type="caution">
    <text evidence="1">The sequence shown here is derived from an EMBL/GenBank/DDBJ whole genome shotgun (WGS) entry which is preliminary data.</text>
</comment>
<gene>
    <name evidence="1" type="ORF">HNQ93_004147</name>
</gene>
<dbReference type="RefSeq" id="WP_183405453.1">
    <property type="nucleotide sequence ID" value="NZ_JACHGG010000010.1"/>
</dbReference>
<keyword evidence="2" id="KW-1185">Reference proteome</keyword>
<dbReference type="EMBL" id="JACHGG010000010">
    <property type="protein sequence ID" value="MBB6061268.1"/>
    <property type="molecule type" value="Genomic_DNA"/>
</dbReference>
<proteinExistence type="predicted"/>
<dbReference type="AlphaFoldDB" id="A0A7W9WDL6"/>
<dbReference type="Proteomes" id="UP000532746">
    <property type="component" value="Unassembled WGS sequence"/>
</dbReference>
<evidence type="ECO:0000313" key="2">
    <source>
        <dbReference type="Proteomes" id="UP000532746"/>
    </source>
</evidence>
<sequence>MGLFSFLDSKPIKEGNYVSKVFKLNGVKTPVRVESADAEGKMVYIDIFTREMSLRIGGTVTPRQTCATAEFFKDAGDIIAALQGTRVLDSQVYFNALLKSCTRHIQDYGRLIDTDLSAYLFTVAQVMNATELRSTGRPIDAYLGSELIEEFKRGAYKAFRNYIWVNQYNPLSANIFDPYELVKLTDLQ</sequence>